<organism evidence="2 3">
    <name type="scientific">Trichinella spiralis</name>
    <name type="common">Trichina worm</name>
    <dbReference type="NCBI Taxonomy" id="6334"/>
    <lineage>
        <taxon>Eukaryota</taxon>
        <taxon>Metazoa</taxon>
        <taxon>Ecdysozoa</taxon>
        <taxon>Nematoda</taxon>
        <taxon>Enoplea</taxon>
        <taxon>Dorylaimia</taxon>
        <taxon>Trichinellida</taxon>
        <taxon>Trichinellidae</taxon>
        <taxon>Trichinella</taxon>
    </lineage>
</organism>
<evidence type="ECO:0000313" key="2">
    <source>
        <dbReference type="EMBL" id="KAL1231919.1"/>
    </source>
</evidence>
<keyword evidence="1" id="KW-0472">Membrane</keyword>
<evidence type="ECO:0000256" key="1">
    <source>
        <dbReference type="SAM" id="Phobius"/>
    </source>
</evidence>
<accession>A0ABR3K816</accession>
<dbReference type="Proteomes" id="UP001558632">
    <property type="component" value="Unassembled WGS sequence"/>
</dbReference>
<comment type="caution">
    <text evidence="2">The sequence shown here is derived from an EMBL/GenBank/DDBJ whole genome shotgun (WGS) entry which is preliminary data.</text>
</comment>
<feature type="transmembrane region" description="Helical" evidence="1">
    <location>
        <begin position="81"/>
        <end position="104"/>
    </location>
</feature>
<evidence type="ECO:0000313" key="3">
    <source>
        <dbReference type="Proteomes" id="UP001558632"/>
    </source>
</evidence>
<keyword evidence="1" id="KW-0812">Transmembrane</keyword>
<dbReference type="EMBL" id="JBEUSY010000452">
    <property type="protein sequence ID" value="KAL1231919.1"/>
    <property type="molecule type" value="Genomic_DNA"/>
</dbReference>
<gene>
    <name evidence="2" type="ORF">TSPI_04800</name>
</gene>
<reference evidence="2 3" key="1">
    <citation type="submission" date="2024-07" db="EMBL/GenBank/DDBJ databases">
        <title>Enhanced genomic and transcriptomic resources for Trichinella pseudospiralis and T. spiralis underpin the discovery of pronounced molecular differences between stages and species.</title>
        <authorList>
            <person name="Pasi K.K."/>
            <person name="La Rosa G."/>
            <person name="Gomez-Morales M.A."/>
            <person name="Tosini F."/>
            <person name="Sumanam S."/>
            <person name="Young N.D."/>
            <person name="Chang B.C."/>
            <person name="Robin G.B."/>
        </authorList>
    </citation>
    <scope>NUCLEOTIDE SEQUENCE [LARGE SCALE GENOMIC DNA]</scope>
    <source>
        <strain evidence="2">ISS534</strain>
    </source>
</reference>
<proteinExistence type="predicted"/>
<sequence length="130" mass="14958">MTVTLTHHVDNKSLKDLQKLEVMELSESHTSELTDEDLVKMTASTDEEKDSYEDDATNFKRDLEIDAEPYWKPLDSSYTTAVLELSVILAFIYVRAYVFVFYVIKVCCFCSGSGDDNIEEIWMNCKFRSG</sequence>
<protein>
    <submittedName>
        <fullName evidence="2">Glutamyl-tRNA reductase</fullName>
    </submittedName>
</protein>
<name>A0ABR3K816_TRISP</name>
<keyword evidence="1" id="KW-1133">Transmembrane helix</keyword>
<keyword evidence="3" id="KW-1185">Reference proteome</keyword>